<evidence type="ECO:0000259" key="6">
    <source>
        <dbReference type="Pfam" id="PF00441"/>
    </source>
</evidence>
<dbReference type="PANTHER" id="PTHR43884">
    <property type="entry name" value="ACYL-COA DEHYDROGENASE"/>
    <property type="match status" value="1"/>
</dbReference>
<dbReference type="EMBL" id="BONK01000005">
    <property type="protein sequence ID" value="GIG21121.1"/>
    <property type="molecule type" value="Genomic_DNA"/>
</dbReference>
<reference evidence="9" key="1">
    <citation type="submission" date="2021-01" db="EMBL/GenBank/DDBJ databases">
        <title>Whole genome shotgun sequence of Cellulomonas chitinilytica NBRC 110799.</title>
        <authorList>
            <person name="Komaki H."/>
            <person name="Tamura T."/>
        </authorList>
    </citation>
    <scope>NUCLEOTIDE SEQUENCE</scope>
    <source>
        <strain evidence="9">NBRC 110799</strain>
    </source>
</reference>
<feature type="domain" description="Acyl-CoA dehydrogenase/oxidase C-terminal" evidence="6">
    <location>
        <begin position="231"/>
        <end position="383"/>
    </location>
</feature>
<dbReference type="CDD" id="cd00567">
    <property type="entry name" value="ACAD"/>
    <property type="match status" value="1"/>
</dbReference>
<evidence type="ECO:0000256" key="2">
    <source>
        <dbReference type="ARBA" id="ARBA00009347"/>
    </source>
</evidence>
<dbReference type="Proteomes" id="UP000632740">
    <property type="component" value="Unassembled WGS sequence"/>
</dbReference>
<sequence>MLPWGTADDLEAFLGDPLRPSGPLTYAQAVADDKDEAFPRTSLDALQDWGYPAHQVPEALGGRLASLEELAALSRVLARRDPAVAVVANSPVAAAMPVWLGGSPEQRDAVARAVLDGRYVALGLTEEQHGADLVAGEVTARRTGDVYVVDGVKWLINNVRLARFLCLLVREPERSGLRSLTLLLVDLDALAPSSYELLPKIRTHGLCGADVAGIRLRGAVVPVSASVGRPGRGLELVARSLTVTRTLVPALSLGALETALRCTVDFLQDRRLYGGTAVDIPFVQEELAAAYLDLTVADTVARCCVRVMQVLPELGPVSSAVAKFVVPHVVEARMRRLSTLLGARYFLREGHWSGIFEKLLRDARLFSLFDGSEPVVLSALAAQLPCLQEDVDPRCADGVFRGGHAACGPLADLRFETVADADPVTAGLQDVRTTLLRAHPDDPDLATALDLLRTESDDLRTQAGTGLDPRSELGQRQAERYARLFAAVCVAREWQASVDACGDAVPVSWLTAGLLALLRPGERMPRSTAEQMFAALMIEHPAPPARAGSRGEGRTLCPQQ</sequence>
<keyword evidence="4 5" id="KW-0274">FAD</keyword>
<keyword evidence="3 5" id="KW-0285">Flavoprotein</keyword>
<evidence type="ECO:0000256" key="3">
    <source>
        <dbReference type="ARBA" id="ARBA00022630"/>
    </source>
</evidence>
<organism evidence="9 10">
    <name type="scientific">Cellulomonas chitinilytica</name>
    <dbReference type="NCBI Taxonomy" id="398759"/>
    <lineage>
        <taxon>Bacteria</taxon>
        <taxon>Bacillati</taxon>
        <taxon>Actinomycetota</taxon>
        <taxon>Actinomycetes</taxon>
        <taxon>Micrococcales</taxon>
        <taxon>Cellulomonadaceae</taxon>
        <taxon>Cellulomonas</taxon>
    </lineage>
</organism>
<dbReference type="RefSeq" id="WP_203751769.1">
    <property type="nucleotide sequence ID" value="NZ_BONK01000005.1"/>
</dbReference>
<dbReference type="InterPro" id="IPR046373">
    <property type="entry name" value="Acyl-CoA_Oxase/DH_mid-dom_sf"/>
</dbReference>
<gene>
    <name evidence="9" type="ORF">Cch01nite_18450</name>
</gene>
<evidence type="ECO:0000313" key="9">
    <source>
        <dbReference type="EMBL" id="GIG21121.1"/>
    </source>
</evidence>
<dbReference type="Gene3D" id="1.20.140.10">
    <property type="entry name" value="Butyryl-CoA Dehydrogenase, subunit A, domain 3"/>
    <property type="match status" value="1"/>
</dbReference>
<feature type="domain" description="Acyl-CoA oxidase/dehydrogenase middle" evidence="7">
    <location>
        <begin position="121"/>
        <end position="189"/>
    </location>
</feature>
<comment type="similarity">
    <text evidence="2 5">Belongs to the acyl-CoA dehydrogenase family.</text>
</comment>
<dbReference type="Pfam" id="PF02771">
    <property type="entry name" value="Acyl-CoA_dh_N"/>
    <property type="match status" value="1"/>
</dbReference>
<dbReference type="InterPro" id="IPR037069">
    <property type="entry name" value="AcylCoA_DH/ox_N_sf"/>
</dbReference>
<evidence type="ECO:0000256" key="1">
    <source>
        <dbReference type="ARBA" id="ARBA00001974"/>
    </source>
</evidence>
<evidence type="ECO:0000259" key="7">
    <source>
        <dbReference type="Pfam" id="PF02770"/>
    </source>
</evidence>
<dbReference type="InterPro" id="IPR009100">
    <property type="entry name" value="AcylCoA_DH/oxidase_NM_dom_sf"/>
</dbReference>
<dbReference type="InterPro" id="IPR006091">
    <property type="entry name" value="Acyl-CoA_Oxase/DH_mid-dom"/>
</dbReference>
<dbReference type="GO" id="GO:0050660">
    <property type="term" value="F:flavin adenine dinucleotide binding"/>
    <property type="evidence" value="ECO:0007669"/>
    <property type="project" value="InterPro"/>
</dbReference>
<evidence type="ECO:0000313" key="10">
    <source>
        <dbReference type="Proteomes" id="UP000632740"/>
    </source>
</evidence>
<evidence type="ECO:0008006" key="11">
    <source>
        <dbReference type="Google" id="ProtNLM"/>
    </source>
</evidence>
<dbReference type="PANTHER" id="PTHR43884:SF19">
    <property type="entry name" value="ACYL-COA DEHYDROGENASE FADE4-RELATED"/>
    <property type="match status" value="1"/>
</dbReference>
<dbReference type="GO" id="GO:0003995">
    <property type="term" value="F:acyl-CoA dehydrogenase activity"/>
    <property type="evidence" value="ECO:0007669"/>
    <property type="project" value="TreeGrafter"/>
</dbReference>
<proteinExistence type="inferred from homology"/>
<dbReference type="SUPFAM" id="SSF47203">
    <property type="entry name" value="Acyl-CoA dehydrogenase C-terminal domain-like"/>
    <property type="match status" value="1"/>
</dbReference>
<comment type="caution">
    <text evidence="9">The sequence shown here is derived from an EMBL/GenBank/DDBJ whole genome shotgun (WGS) entry which is preliminary data.</text>
</comment>
<evidence type="ECO:0000259" key="8">
    <source>
        <dbReference type="Pfam" id="PF02771"/>
    </source>
</evidence>
<dbReference type="InterPro" id="IPR009075">
    <property type="entry name" value="AcylCo_DH/oxidase_C"/>
</dbReference>
<name>A0A919P3V5_9CELL</name>
<evidence type="ECO:0000256" key="4">
    <source>
        <dbReference type="ARBA" id="ARBA00022827"/>
    </source>
</evidence>
<dbReference type="GO" id="GO:0005886">
    <property type="term" value="C:plasma membrane"/>
    <property type="evidence" value="ECO:0007669"/>
    <property type="project" value="TreeGrafter"/>
</dbReference>
<dbReference type="InterPro" id="IPR013786">
    <property type="entry name" value="AcylCoA_DH/ox_N"/>
</dbReference>
<dbReference type="Gene3D" id="1.10.540.10">
    <property type="entry name" value="Acyl-CoA dehydrogenase/oxidase, N-terminal domain"/>
    <property type="match status" value="1"/>
</dbReference>
<evidence type="ECO:0000256" key="5">
    <source>
        <dbReference type="RuleBase" id="RU362125"/>
    </source>
</evidence>
<dbReference type="SUPFAM" id="SSF56645">
    <property type="entry name" value="Acyl-CoA dehydrogenase NM domain-like"/>
    <property type="match status" value="1"/>
</dbReference>
<keyword evidence="10" id="KW-1185">Reference proteome</keyword>
<keyword evidence="5" id="KW-0560">Oxidoreductase</keyword>
<feature type="domain" description="Acyl-CoA dehydrogenase/oxidase N-terminal" evidence="8">
    <location>
        <begin position="33"/>
        <end position="117"/>
    </location>
</feature>
<dbReference type="Pfam" id="PF00441">
    <property type="entry name" value="Acyl-CoA_dh_1"/>
    <property type="match status" value="1"/>
</dbReference>
<dbReference type="Gene3D" id="2.40.110.10">
    <property type="entry name" value="Butyryl-CoA Dehydrogenase, subunit A, domain 2"/>
    <property type="match status" value="1"/>
</dbReference>
<dbReference type="AlphaFoldDB" id="A0A919P3V5"/>
<dbReference type="Pfam" id="PF02770">
    <property type="entry name" value="Acyl-CoA_dh_M"/>
    <property type="match status" value="1"/>
</dbReference>
<accession>A0A919P3V5</accession>
<dbReference type="InterPro" id="IPR036250">
    <property type="entry name" value="AcylCo_DH-like_C"/>
</dbReference>
<protein>
    <recommendedName>
        <fullName evidence="11">Acyl-CoA dehydrogenase</fullName>
    </recommendedName>
</protein>
<comment type="cofactor">
    <cofactor evidence="1 5">
        <name>FAD</name>
        <dbReference type="ChEBI" id="CHEBI:57692"/>
    </cofactor>
</comment>